<dbReference type="EMBL" id="LR796280">
    <property type="protein sequence ID" value="CAB4134257.1"/>
    <property type="molecule type" value="Genomic_DNA"/>
</dbReference>
<protein>
    <submittedName>
        <fullName evidence="1">Uncharacterized protein</fullName>
    </submittedName>
</protein>
<organism evidence="1">
    <name type="scientific">uncultured Caudovirales phage</name>
    <dbReference type="NCBI Taxonomy" id="2100421"/>
    <lineage>
        <taxon>Viruses</taxon>
        <taxon>Duplodnaviria</taxon>
        <taxon>Heunggongvirae</taxon>
        <taxon>Uroviricota</taxon>
        <taxon>Caudoviricetes</taxon>
        <taxon>Peduoviridae</taxon>
        <taxon>Maltschvirus</taxon>
        <taxon>Maltschvirus maltsch</taxon>
    </lineage>
</organism>
<evidence type="ECO:0000313" key="1">
    <source>
        <dbReference type="EMBL" id="CAB4134257.1"/>
    </source>
</evidence>
<proteinExistence type="predicted"/>
<sequence length="62" mass="6873">MEADQAFEDICDILNLLEGPDSLNILATLLKAGIEGVTPIEKRIEVINDIVLFLKEPDYATQ</sequence>
<accession>A0A6J5LMN3</accession>
<reference evidence="1" key="1">
    <citation type="submission" date="2020-04" db="EMBL/GenBank/DDBJ databases">
        <authorList>
            <person name="Chiriac C."/>
            <person name="Salcher M."/>
            <person name="Ghai R."/>
            <person name="Kavagutti S V."/>
        </authorList>
    </citation>
    <scope>NUCLEOTIDE SEQUENCE</scope>
</reference>
<name>A0A6J5LMN3_9CAUD</name>
<gene>
    <name evidence="1" type="ORF">UFOVP266_38</name>
</gene>